<gene>
    <name evidence="2" type="ORF">PENSUB_1342</name>
</gene>
<evidence type="ECO:0000313" key="2">
    <source>
        <dbReference type="EMBL" id="OKP12960.1"/>
    </source>
</evidence>
<proteinExistence type="predicted"/>
<evidence type="ECO:0000256" key="1">
    <source>
        <dbReference type="SAM" id="MobiDB-lite"/>
    </source>
</evidence>
<organism evidence="2 3">
    <name type="scientific">Penicillium subrubescens</name>
    <dbReference type="NCBI Taxonomy" id="1316194"/>
    <lineage>
        <taxon>Eukaryota</taxon>
        <taxon>Fungi</taxon>
        <taxon>Dikarya</taxon>
        <taxon>Ascomycota</taxon>
        <taxon>Pezizomycotina</taxon>
        <taxon>Eurotiomycetes</taxon>
        <taxon>Eurotiomycetidae</taxon>
        <taxon>Eurotiales</taxon>
        <taxon>Aspergillaceae</taxon>
        <taxon>Penicillium</taxon>
    </lineage>
</organism>
<dbReference type="EMBL" id="MNBE01000165">
    <property type="protein sequence ID" value="OKP12960.1"/>
    <property type="molecule type" value="Genomic_DNA"/>
</dbReference>
<dbReference type="AlphaFoldDB" id="A0A1Q5UKG4"/>
<evidence type="ECO:0008006" key="4">
    <source>
        <dbReference type="Google" id="ProtNLM"/>
    </source>
</evidence>
<comment type="caution">
    <text evidence="2">The sequence shown here is derived from an EMBL/GenBank/DDBJ whole genome shotgun (WGS) entry which is preliminary data.</text>
</comment>
<protein>
    <recommendedName>
        <fullName evidence="4">Endonuclease/exonuclease/phosphatase domain-containing protein</fullName>
    </recommendedName>
</protein>
<evidence type="ECO:0000313" key="3">
    <source>
        <dbReference type="Proteomes" id="UP000186955"/>
    </source>
</evidence>
<accession>A0A1Q5UKG4</accession>
<dbReference type="Proteomes" id="UP000186955">
    <property type="component" value="Unassembled WGS sequence"/>
</dbReference>
<reference evidence="2 3" key="1">
    <citation type="submission" date="2016-10" db="EMBL/GenBank/DDBJ databases">
        <title>Genome sequence of the ascomycete fungus Penicillium subrubescens.</title>
        <authorList>
            <person name="De Vries R.P."/>
            <person name="Peng M."/>
            <person name="Dilokpimol A."/>
            <person name="Hilden K."/>
            <person name="Makela M.R."/>
            <person name="Grigoriev I."/>
            <person name="Riley R."/>
            <person name="Granchi Z."/>
        </authorList>
    </citation>
    <scope>NUCLEOTIDE SEQUENCE [LARGE SCALE GENOMIC DNA]</scope>
    <source>
        <strain evidence="2 3">CBS 132785</strain>
    </source>
</reference>
<dbReference type="STRING" id="1316194.A0A1Q5UKG4"/>
<keyword evidence="3" id="KW-1185">Reference proteome</keyword>
<sequence length="74" mass="8782">MNHHNRQQHMPKELKIYQYNVHISKDVVIAQFLREEEVVSADIIAIQKPWENPFQDSTHHPLKQTHELLYPAGN</sequence>
<feature type="region of interest" description="Disordered" evidence="1">
    <location>
        <begin position="55"/>
        <end position="74"/>
    </location>
</feature>
<name>A0A1Q5UKG4_9EURO</name>